<evidence type="ECO:0000256" key="2">
    <source>
        <dbReference type="ARBA" id="ARBA00023295"/>
    </source>
</evidence>
<gene>
    <name evidence="4" type="ORF">HMPREF9306_01329</name>
</gene>
<keyword evidence="5" id="KW-1185">Reference proteome</keyword>
<comment type="caution">
    <text evidence="4">The sequence shown here is derived from an EMBL/GenBank/DDBJ whole genome shotgun (WGS) entry which is preliminary data.</text>
</comment>
<name>S2W2R8_9ACTN</name>
<dbReference type="GO" id="GO:0005975">
    <property type="term" value="P:carbohydrate metabolic process"/>
    <property type="evidence" value="ECO:0007669"/>
    <property type="project" value="InterPro"/>
</dbReference>
<dbReference type="PANTHER" id="PTHR10357:SF210">
    <property type="entry name" value="MALTODEXTRIN GLUCOSIDASE"/>
    <property type="match status" value="1"/>
</dbReference>
<dbReference type="RefSeq" id="WP_016456157.1">
    <property type="nucleotide sequence ID" value="NZ_KE150269.1"/>
</dbReference>
<dbReference type="PATRIC" id="fig|883161.3.peg.1323"/>
<dbReference type="InterPro" id="IPR006047">
    <property type="entry name" value="GH13_cat_dom"/>
</dbReference>
<evidence type="ECO:0000256" key="1">
    <source>
        <dbReference type="ARBA" id="ARBA00022801"/>
    </source>
</evidence>
<dbReference type="Proteomes" id="UP000014417">
    <property type="component" value="Unassembled WGS sequence"/>
</dbReference>
<dbReference type="SUPFAM" id="SSF51445">
    <property type="entry name" value="(Trans)glycosidases"/>
    <property type="match status" value="1"/>
</dbReference>
<dbReference type="GO" id="GO:0016798">
    <property type="term" value="F:hydrolase activity, acting on glycosyl bonds"/>
    <property type="evidence" value="ECO:0007669"/>
    <property type="project" value="UniProtKB-KW"/>
</dbReference>
<dbReference type="SMART" id="SM00642">
    <property type="entry name" value="Aamy"/>
    <property type="match status" value="1"/>
</dbReference>
<dbReference type="HOGENOM" id="CLU_006462_6_5_11"/>
<dbReference type="InterPro" id="IPR017853">
    <property type="entry name" value="GH"/>
</dbReference>
<evidence type="ECO:0000313" key="4">
    <source>
        <dbReference type="EMBL" id="EPD32630.1"/>
    </source>
</evidence>
<evidence type="ECO:0000313" key="5">
    <source>
        <dbReference type="Proteomes" id="UP000014417"/>
    </source>
</evidence>
<keyword evidence="2" id="KW-0326">Glycosidase</keyword>
<dbReference type="Gene3D" id="3.20.20.80">
    <property type="entry name" value="Glycosidases"/>
    <property type="match status" value="2"/>
</dbReference>
<dbReference type="AlphaFoldDB" id="S2W2R8"/>
<keyword evidence="1" id="KW-0378">Hydrolase</keyword>
<evidence type="ECO:0000259" key="3">
    <source>
        <dbReference type="SMART" id="SM00642"/>
    </source>
</evidence>
<organism evidence="4 5">
    <name type="scientific">Propionimicrobium lymphophilum ACS-093-V-SCH5</name>
    <dbReference type="NCBI Taxonomy" id="883161"/>
    <lineage>
        <taxon>Bacteria</taxon>
        <taxon>Bacillati</taxon>
        <taxon>Actinomycetota</taxon>
        <taxon>Actinomycetes</taxon>
        <taxon>Propionibacteriales</taxon>
        <taxon>Propionibacteriaceae</taxon>
        <taxon>Propionimicrobium</taxon>
    </lineage>
</organism>
<feature type="domain" description="Glycosyl hydrolase family 13 catalytic" evidence="3">
    <location>
        <begin position="30"/>
        <end position="345"/>
    </location>
</feature>
<dbReference type="STRING" id="883161.HMPREF9306_01329"/>
<reference evidence="4 5" key="1">
    <citation type="submission" date="2013-04" db="EMBL/GenBank/DDBJ databases">
        <title>The Genome Sequence of Propionimicrobium lymphophilum ACS-093-V-SCH5.</title>
        <authorList>
            <consortium name="The Broad Institute Genomics Platform"/>
            <person name="Earl A."/>
            <person name="Ward D."/>
            <person name="Feldgarden M."/>
            <person name="Gevers D."/>
            <person name="Saerens B."/>
            <person name="Vaneechoutte M."/>
            <person name="Walker B."/>
            <person name="Young S."/>
            <person name="Zeng Q."/>
            <person name="Gargeya S."/>
            <person name="Fitzgerald M."/>
            <person name="Haas B."/>
            <person name="Abouelleil A."/>
            <person name="Allen A.W."/>
            <person name="Alvarado L."/>
            <person name="Arachchi H.M."/>
            <person name="Berlin A.M."/>
            <person name="Chapman S.B."/>
            <person name="Gainer-Dewar J."/>
            <person name="Goldberg J."/>
            <person name="Griggs A."/>
            <person name="Gujja S."/>
            <person name="Hansen M."/>
            <person name="Howarth C."/>
            <person name="Imamovic A."/>
            <person name="Ireland A."/>
            <person name="Larimer J."/>
            <person name="McCowan C."/>
            <person name="Murphy C."/>
            <person name="Pearson M."/>
            <person name="Poon T.W."/>
            <person name="Priest M."/>
            <person name="Roberts A."/>
            <person name="Saif S."/>
            <person name="Shea T."/>
            <person name="Sisk P."/>
            <person name="Sykes S."/>
            <person name="Wortman J."/>
            <person name="Nusbaum C."/>
            <person name="Birren B."/>
        </authorList>
    </citation>
    <scope>NUCLEOTIDE SEQUENCE [LARGE SCALE GENOMIC DNA]</scope>
    <source>
        <strain evidence="4 5">ACS-093-V-SCH5</strain>
    </source>
</reference>
<dbReference type="EMBL" id="AGZR01000008">
    <property type="protein sequence ID" value="EPD32630.1"/>
    <property type="molecule type" value="Genomic_DNA"/>
</dbReference>
<accession>S2W2R8</accession>
<sequence length="401" mass="44557">MTAQQILTETTWWHLYPLGAVGAPIRDRQGDDSGHRLRKLIPWLSYAKELGCSGILLGPIFTSTAHGYDTLDYFELDPRLGDAKDWQVFVSEAKTLGLKICLDGVFNHVGVQNKLVSESLSAGHGLVKLAGPNPQHWEGNLDLAVLDHDSPEVKELIISVMKHWLALGADAWRLDAAYSVPADFWRETLSEVRKEYPDALFIGEVIHGDYLKIVEETTIDSLTQYELWKAIWSSLKETNMWELAHALERHQQFCESFIPQTFIGNHDVTRIASQVGELANVAAVLLFTLPGCPSIYYGDEVGYVGAKGADLSADDALRPPLPDSIEVAGEQQGIYSTYKKCTSMRNANTWLSNGKLSVLDKQNEWISYRVENGDNSLVAHIQLSPEASVDVKINGVPLELI</sequence>
<dbReference type="PANTHER" id="PTHR10357">
    <property type="entry name" value="ALPHA-AMYLASE FAMILY MEMBER"/>
    <property type="match status" value="1"/>
</dbReference>
<protein>
    <recommendedName>
        <fullName evidence="3">Glycosyl hydrolase family 13 catalytic domain-containing protein</fullName>
    </recommendedName>
</protein>
<proteinExistence type="predicted"/>
<dbReference type="Pfam" id="PF00128">
    <property type="entry name" value="Alpha-amylase"/>
    <property type="match status" value="2"/>
</dbReference>
<dbReference type="OrthoDB" id="9802433at2"/>